<dbReference type="PROSITE" id="PS00840">
    <property type="entry name" value="SUMT_2"/>
    <property type="match status" value="1"/>
</dbReference>
<evidence type="ECO:0000256" key="5">
    <source>
        <dbReference type="ARBA" id="ARBA00022679"/>
    </source>
</evidence>
<protein>
    <submittedName>
        <fullName evidence="9">Precorrin-4 C(11)-methyltransferase</fullName>
        <ecNumber evidence="9">2.1.1.133</ecNumber>
    </submittedName>
</protein>
<dbReference type="Gene3D" id="3.30.950.10">
    <property type="entry name" value="Methyltransferase, Cobalt-precorrin-4 Transmethylase, Domain 2"/>
    <property type="match status" value="1"/>
</dbReference>
<dbReference type="InterPro" id="IPR035996">
    <property type="entry name" value="4pyrrol_Methylase_sf"/>
</dbReference>
<comment type="pathway">
    <text evidence="1">Cofactor biosynthesis; adenosylcobalamin biosynthesis.</text>
</comment>
<keyword evidence="6" id="KW-0949">S-adenosyl-L-methionine</keyword>
<dbReference type="UniPathway" id="UPA00148"/>
<proteinExistence type="inferred from homology"/>
<dbReference type="AlphaFoldDB" id="A0A437Q452"/>
<dbReference type="RefSeq" id="WP_127695932.1">
    <property type="nucleotide sequence ID" value="NZ_SACQ01000011.1"/>
</dbReference>
<dbReference type="Pfam" id="PF00590">
    <property type="entry name" value="TP_methylase"/>
    <property type="match status" value="1"/>
</dbReference>
<reference evidence="9 10" key="1">
    <citation type="submission" date="2019-01" db="EMBL/GenBank/DDBJ databases">
        <authorList>
            <person name="Chen W.-M."/>
        </authorList>
    </citation>
    <scope>NUCLEOTIDE SEQUENCE [LARGE SCALE GENOMIC DNA]</scope>
    <source>
        <strain evidence="9 10">HPM-16</strain>
    </source>
</reference>
<gene>
    <name evidence="9" type="primary">cobM</name>
    <name evidence="9" type="ORF">EOE65_16925</name>
</gene>
<dbReference type="PANTHER" id="PTHR45790">
    <property type="entry name" value="SIROHEME SYNTHASE-RELATED"/>
    <property type="match status" value="1"/>
</dbReference>
<dbReference type="SUPFAM" id="SSF53790">
    <property type="entry name" value="Tetrapyrrole methylase"/>
    <property type="match status" value="1"/>
</dbReference>
<dbReference type="InterPro" id="IPR000878">
    <property type="entry name" value="4pyrrol_Mease"/>
</dbReference>
<dbReference type="PROSITE" id="PS00839">
    <property type="entry name" value="SUMT_1"/>
    <property type="match status" value="1"/>
</dbReference>
<name>A0A437Q452_9GAMM</name>
<dbReference type="NCBIfam" id="TIGR01465">
    <property type="entry name" value="cobM_cbiF"/>
    <property type="match status" value="1"/>
</dbReference>
<keyword evidence="3" id="KW-0169">Cobalamin biosynthesis</keyword>
<organism evidence="9 10">
    <name type="scientific">Neptunomonas marina</name>
    <dbReference type="NCBI Taxonomy" id="1815562"/>
    <lineage>
        <taxon>Bacteria</taxon>
        <taxon>Pseudomonadati</taxon>
        <taxon>Pseudomonadota</taxon>
        <taxon>Gammaproteobacteria</taxon>
        <taxon>Oceanospirillales</taxon>
        <taxon>Oceanospirillaceae</taxon>
        <taxon>Neptunomonas</taxon>
    </lineage>
</organism>
<evidence type="ECO:0000256" key="3">
    <source>
        <dbReference type="ARBA" id="ARBA00022573"/>
    </source>
</evidence>
<feature type="domain" description="Tetrapyrrole methylase" evidence="8">
    <location>
        <begin position="3"/>
        <end position="208"/>
    </location>
</feature>
<dbReference type="InterPro" id="IPR003043">
    <property type="entry name" value="Uropor_MeTrfase_CS"/>
</dbReference>
<dbReference type="InterPro" id="IPR006362">
    <property type="entry name" value="Cbl_synth_CobM/CibF"/>
</dbReference>
<evidence type="ECO:0000259" key="8">
    <source>
        <dbReference type="Pfam" id="PF00590"/>
    </source>
</evidence>
<dbReference type="InterPro" id="IPR050161">
    <property type="entry name" value="Siro_Cobalamin_biosynth"/>
</dbReference>
<dbReference type="GO" id="GO:0032259">
    <property type="term" value="P:methylation"/>
    <property type="evidence" value="ECO:0007669"/>
    <property type="project" value="UniProtKB-KW"/>
</dbReference>
<dbReference type="InterPro" id="IPR014777">
    <property type="entry name" value="4pyrrole_Mease_sub1"/>
</dbReference>
<keyword evidence="5 7" id="KW-0808">Transferase</keyword>
<dbReference type="EMBL" id="SACQ01000011">
    <property type="protein sequence ID" value="RVU29309.1"/>
    <property type="molecule type" value="Genomic_DNA"/>
</dbReference>
<comment type="similarity">
    <text evidence="2 7">Belongs to the precorrin methyltransferase family.</text>
</comment>
<accession>A0A437Q452</accession>
<dbReference type="CDD" id="cd11641">
    <property type="entry name" value="Precorrin-4_C11-MT"/>
    <property type="match status" value="1"/>
</dbReference>
<evidence type="ECO:0000256" key="2">
    <source>
        <dbReference type="ARBA" id="ARBA00005879"/>
    </source>
</evidence>
<comment type="caution">
    <text evidence="9">The sequence shown here is derived from an EMBL/GenBank/DDBJ whole genome shotgun (WGS) entry which is preliminary data.</text>
</comment>
<dbReference type="GO" id="GO:0009236">
    <property type="term" value="P:cobalamin biosynthetic process"/>
    <property type="evidence" value="ECO:0007669"/>
    <property type="project" value="UniProtKB-UniPathway"/>
</dbReference>
<evidence type="ECO:0000313" key="9">
    <source>
        <dbReference type="EMBL" id="RVU29309.1"/>
    </source>
</evidence>
<evidence type="ECO:0000256" key="6">
    <source>
        <dbReference type="ARBA" id="ARBA00022691"/>
    </source>
</evidence>
<dbReference type="GO" id="GO:0046026">
    <property type="term" value="F:precorrin-4 C11-methyltransferase activity"/>
    <property type="evidence" value="ECO:0007669"/>
    <property type="project" value="UniProtKB-EC"/>
</dbReference>
<evidence type="ECO:0000256" key="1">
    <source>
        <dbReference type="ARBA" id="ARBA00004953"/>
    </source>
</evidence>
<evidence type="ECO:0000313" key="10">
    <source>
        <dbReference type="Proteomes" id="UP000282818"/>
    </source>
</evidence>
<evidence type="ECO:0000256" key="7">
    <source>
        <dbReference type="RuleBase" id="RU003960"/>
    </source>
</evidence>
<dbReference type="Proteomes" id="UP000282818">
    <property type="component" value="Unassembled WGS sequence"/>
</dbReference>
<keyword evidence="10" id="KW-1185">Reference proteome</keyword>
<evidence type="ECO:0000256" key="4">
    <source>
        <dbReference type="ARBA" id="ARBA00022603"/>
    </source>
</evidence>
<keyword evidence="4 7" id="KW-0489">Methyltransferase</keyword>
<dbReference type="Gene3D" id="3.40.1010.10">
    <property type="entry name" value="Cobalt-precorrin-4 Transmethylase, Domain 1"/>
    <property type="match status" value="1"/>
</dbReference>
<dbReference type="InterPro" id="IPR014776">
    <property type="entry name" value="4pyrrole_Mease_sub2"/>
</dbReference>
<sequence>MSVYFIGAGPGDPDLMTVKGQRILARCQVVLYAGSLIPREVIAAVEPSAELIRDTATMNLDEITDVITTAHEKGWDVARLQSGDPSLYGAIGEQIRRLEALEIPYEVIPGVSAMAASAAWLGKELTLSGVSQTIIMTRYAGKTPFPKREQLPALAQSGATLAIHLGITRIHKIVEELIPHYGADCPVAVCYRTSWPDQDKVVGTLADITAKVRAKGFTRTALILVGHVLDTDNFADSYLYDKAQAHVYRPIHKKAPSDK</sequence>
<dbReference type="PANTHER" id="PTHR45790:SF4">
    <property type="entry name" value="COBALT-PRECORRIN-4 C(11)-METHYLTRANSFERASE"/>
    <property type="match status" value="1"/>
</dbReference>
<dbReference type="EC" id="2.1.1.133" evidence="9"/>